<dbReference type="OrthoDB" id="3365698at2759"/>
<dbReference type="AlphaFoldDB" id="A0A9P5NWL1"/>
<dbReference type="EMBL" id="JADNYJ010000013">
    <property type="protein sequence ID" value="KAF8907827.1"/>
    <property type="molecule type" value="Genomic_DNA"/>
</dbReference>
<accession>A0A9P5NWL1</accession>
<organism evidence="1 2">
    <name type="scientific">Gymnopilus junonius</name>
    <name type="common">Spectacular rustgill mushroom</name>
    <name type="synonym">Gymnopilus spectabilis subsp. junonius</name>
    <dbReference type="NCBI Taxonomy" id="109634"/>
    <lineage>
        <taxon>Eukaryota</taxon>
        <taxon>Fungi</taxon>
        <taxon>Dikarya</taxon>
        <taxon>Basidiomycota</taxon>
        <taxon>Agaricomycotina</taxon>
        <taxon>Agaricomycetes</taxon>
        <taxon>Agaricomycetidae</taxon>
        <taxon>Agaricales</taxon>
        <taxon>Agaricineae</taxon>
        <taxon>Hymenogastraceae</taxon>
        <taxon>Gymnopilus</taxon>
    </lineage>
</organism>
<evidence type="ECO:0000313" key="1">
    <source>
        <dbReference type="EMBL" id="KAF8907827.1"/>
    </source>
</evidence>
<reference evidence="1" key="1">
    <citation type="submission" date="2020-11" db="EMBL/GenBank/DDBJ databases">
        <authorList>
            <consortium name="DOE Joint Genome Institute"/>
            <person name="Ahrendt S."/>
            <person name="Riley R."/>
            <person name="Andreopoulos W."/>
            <person name="LaButti K."/>
            <person name="Pangilinan J."/>
            <person name="Ruiz-duenas F.J."/>
            <person name="Barrasa J.M."/>
            <person name="Sanchez-Garcia M."/>
            <person name="Camarero S."/>
            <person name="Miyauchi S."/>
            <person name="Serrano A."/>
            <person name="Linde D."/>
            <person name="Babiker R."/>
            <person name="Drula E."/>
            <person name="Ayuso-Fernandez I."/>
            <person name="Pacheco R."/>
            <person name="Padilla G."/>
            <person name="Ferreira P."/>
            <person name="Barriuso J."/>
            <person name="Kellner H."/>
            <person name="Castanera R."/>
            <person name="Alfaro M."/>
            <person name="Ramirez L."/>
            <person name="Pisabarro A.G."/>
            <person name="Kuo A."/>
            <person name="Tritt A."/>
            <person name="Lipzen A."/>
            <person name="He G."/>
            <person name="Yan M."/>
            <person name="Ng V."/>
            <person name="Cullen D."/>
            <person name="Martin F."/>
            <person name="Rosso M.-N."/>
            <person name="Henrissat B."/>
            <person name="Hibbett D."/>
            <person name="Martinez A.T."/>
            <person name="Grigoriev I.V."/>
        </authorList>
    </citation>
    <scope>NUCLEOTIDE SEQUENCE</scope>
    <source>
        <strain evidence="1">AH 44721</strain>
    </source>
</reference>
<name>A0A9P5NWL1_GYMJU</name>
<comment type="caution">
    <text evidence="1">The sequence shown here is derived from an EMBL/GenBank/DDBJ whole genome shotgun (WGS) entry which is preliminary data.</text>
</comment>
<dbReference type="Proteomes" id="UP000724874">
    <property type="component" value="Unassembled WGS sequence"/>
</dbReference>
<evidence type="ECO:0000313" key="2">
    <source>
        <dbReference type="Proteomes" id="UP000724874"/>
    </source>
</evidence>
<sequence length="281" mass="32902">MFASRVPYLSKLVFKFSRRVECLDEDLDTPTRSPVPVLLKTNRSPSDEERQVQLEQSSLSSNPNWLDTFRDLAETESFIHKHECILSAFRTFPNEILILIFLACLPDVEHKPLYPRHEPLRPRKWHTIPSFRLSQVCKNWRDLVIHTPRMWTILGNVALEQRTTIPRKKHKSYLSHLDYFDFIKMLLKRSGDLDLWISISSTSPKSYTNSKAEYPVLALLIEHKDRWAALGIRASFQTVKAICNSEQAETYSRPFKRLRKLCLGITWGPYDSTIDISRRRS</sequence>
<proteinExistence type="predicted"/>
<protein>
    <recommendedName>
        <fullName evidence="3">F-box domain-containing protein</fullName>
    </recommendedName>
</protein>
<evidence type="ECO:0008006" key="3">
    <source>
        <dbReference type="Google" id="ProtNLM"/>
    </source>
</evidence>
<gene>
    <name evidence="1" type="ORF">CPB84DRAFT_1843686</name>
</gene>
<keyword evidence="2" id="KW-1185">Reference proteome</keyword>